<dbReference type="Proteomes" id="UP001174694">
    <property type="component" value="Unassembled WGS sequence"/>
</dbReference>
<reference evidence="2" key="1">
    <citation type="submission" date="2022-07" db="EMBL/GenBank/DDBJ databases">
        <title>Fungi with potential for degradation of polypropylene.</title>
        <authorList>
            <person name="Gostincar C."/>
        </authorList>
    </citation>
    <scope>NUCLEOTIDE SEQUENCE</scope>
    <source>
        <strain evidence="2">EXF-13308</strain>
    </source>
</reference>
<gene>
    <name evidence="2" type="ORF">NKR23_g8690</name>
</gene>
<feature type="chain" id="PRO_5041397320" evidence="1">
    <location>
        <begin position="21"/>
        <end position="89"/>
    </location>
</feature>
<name>A0AA38RPX7_9PEZI</name>
<keyword evidence="3" id="KW-1185">Reference proteome</keyword>
<dbReference type="AlphaFoldDB" id="A0AA38RPX7"/>
<proteinExistence type="predicted"/>
<organism evidence="2 3">
    <name type="scientific">Pleurostoma richardsiae</name>
    <dbReference type="NCBI Taxonomy" id="41990"/>
    <lineage>
        <taxon>Eukaryota</taxon>
        <taxon>Fungi</taxon>
        <taxon>Dikarya</taxon>
        <taxon>Ascomycota</taxon>
        <taxon>Pezizomycotina</taxon>
        <taxon>Sordariomycetes</taxon>
        <taxon>Sordariomycetidae</taxon>
        <taxon>Calosphaeriales</taxon>
        <taxon>Pleurostomataceae</taxon>
        <taxon>Pleurostoma</taxon>
    </lineage>
</organism>
<evidence type="ECO:0000313" key="2">
    <source>
        <dbReference type="EMBL" id="KAJ9138071.1"/>
    </source>
</evidence>
<comment type="caution">
    <text evidence="2">The sequence shown here is derived from an EMBL/GenBank/DDBJ whole genome shotgun (WGS) entry which is preliminary data.</text>
</comment>
<accession>A0AA38RPX7</accession>
<sequence>MLSTMSFMLGAVTLFGEASAGRTSSISQWGDNPSKLPAALVHTPNKIADKPAIILALHPCGVTGQMYSQMTPLNSYADTLRFCRPLPDV</sequence>
<evidence type="ECO:0000256" key="1">
    <source>
        <dbReference type="SAM" id="SignalP"/>
    </source>
</evidence>
<keyword evidence="1" id="KW-0732">Signal</keyword>
<evidence type="ECO:0000313" key="3">
    <source>
        <dbReference type="Proteomes" id="UP001174694"/>
    </source>
</evidence>
<dbReference type="EMBL" id="JANBVO010000031">
    <property type="protein sequence ID" value="KAJ9138071.1"/>
    <property type="molecule type" value="Genomic_DNA"/>
</dbReference>
<protein>
    <submittedName>
        <fullName evidence="2">Uncharacterized protein</fullName>
    </submittedName>
</protein>
<feature type="signal peptide" evidence="1">
    <location>
        <begin position="1"/>
        <end position="20"/>
    </location>
</feature>